<dbReference type="InterPro" id="IPR031571">
    <property type="entry name" value="RcpC_dom"/>
</dbReference>
<comment type="caution">
    <text evidence="2">The sequence shown here is derived from an EMBL/GenBank/DDBJ whole genome shotgun (WGS) entry which is preliminary data.</text>
</comment>
<evidence type="ECO:0000259" key="1">
    <source>
        <dbReference type="Pfam" id="PF16976"/>
    </source>
</evidence>
<dbReference type="AlphaFoldDB" id="A0A2P4UPR9"/>
<dbReference type="Pfam" id="PF16976">
    <property type="entry name" value="RcpC"/>
    <property type="match status" value="1"/>
</dbReference>
<reference evidence="2 3" key="1">
    <citation type="journal article" date="2017" name="Chemistry">
        <title>Isolation, Biosynthesis and Chemical Modifications of Rubterolones A-F: Rare Tropolone Alkaloids from Actinomadura sp. 5-2.</title>
        <authorList>
            <person name="Guo H."/>
            <person name="Benndorf R."/>
            <person name="Leichnitz D."/>
            <person name="Klassen J.L."/>
            <person name="Vollmers J."/>
            <person name="Gorls H."/>
            <person name="Steinacker M."/>
            <person name="Weigel C."/>
            <person name="Dahse H.M."/>
            <person name="Kaster A.K."/>
            <person name="de Beer Z.W."/>
            <person name="Poulsen M."/>
            <person name="Beemelmanns C."/>
        </authorList>
    </citation>
    <scope>NUCLEOTIDE SEQUENCE [LARGE SCALE GENOMIC DNA]</scope>
    <source>
        <strain evidence="2 3">5-2</strain>
    </source>
</reference>
<organism evidence="2 3">
    <name type="scientific">Actinomadura rubteroloni</name>
    <dbReference type="NCBI Taxonomy" id="1926885"/>
    <lineage>
        <taxon>Bacteria</taxon>
        <taxon>Bacillati</taxon>
        <taxon>Actinomycetota</taxon>
        <taxon>Actinomycetes</taxon>
        <taxon>Streptosporangiales</taxon>
        <taxon>Thermomonosporaceae</taxon>
        <taxon>Actinomadura</taxon>
    </lineage>
</organism>
<evidence type="ECO:0000313" key="2">
    <source>
        <dbReference type="EMBL" id="POM27043.1"/>
    </source>
</evidence>
<dbReference type="EMBL" id="MTBP01000001">
    <property type="protein sequence ID" value="POM27043.1"/>
    <property type="molecule type" value="Genomic_DNA"/>
</dbReference>
<evidence type="ECO:0000313" key="3">
    <source>
        <dbReference type="Proteomes" id="UP000242367"/>
    </source>
</evidence>
<sequence>MLAVLGTALVLMYVKGADRRAVEGKQGVDVLVATKAIPPGVLGSRLVADGYAKSVRMPAQSVPDDILRSVGPAEASLVLSSALKAGELIRRPLLVTPSASQYFTVPKGKLAMTIALSDAQRVAGYVKAGSKVAVFAAYKLLDAKGAPRGEAGGARLLMSDIDVLSVGLSGNKDKKDDEATTLVTLAVTQQEAEKIVWGTQGGKVDNALYLGLQTDASELDPNSPGVSSFGLFR</sequence>
<gene>
    <name evidence="2" type="ORF">BTM25_14510</name>
</gene>
<feature type="domain" description="Flp pilus assembly protein RcpC/CpaB" evidence="1">
    <location>
        <begin position="104"/>
        <end position="208"/>
    </location>
</feature>
<keyword evidence="3" id="KW-1185">Reference proteome</keyword>
<accession>A0A2P4UPR9</accession>
<dbReference type="Proteomes" id="UP000242367">
    <property type="component" value="Unassembled WGS sequence"/>
</dbReference>
<proteinExistence type="predicted"/>
<protein>
    <submittedName>
        <fullName evidence="2">Flp pilus assembly protein CpaB</fullName>
    </submittedName>
</protein>
<name>A0A2P4UPR9_9ACTN</name>